<evidence type="ECO:0000313" key="6">
    <source>
        <dbReference type="Proteomes" id="UP001652700"/>
    </source>
</evidence>
<keyword evidence="3" id="KW-0413">Isomerase</keyword>
<keyword evidence="2" id="KW-0819">tRNA processing</keyword>
<dbReference type="RefSeq" id="XP_028139742.2">
    <property type="nucleotide sequence ID" value="XM_028283941.2"/>
</dbReference>
<dbReference type="CDD" id="cd02569">
    <property type="entry name" value="PseudoU_synth_ScPus3"/>
    <property type="match status" value="1"/>
</dbReference>
<dbReference type="Pfam" id="PF01416">
    <property type="entry name" value="PseudoU_synth_1"/>
    <property type="match status" value="1"/>
</dbReference>
<dbReference type="HAMAP" id="MF_00171">
    <property type="entry name" value="TruA"/>
    <property type="match status" value="1"/>
</dbReference>
<dbReference type="InterPro" id="IPR020095">
    <property type="entry name" value="PsdUridine_synth_TruA_C"/>
</dbReference>
<dbReference type="GeneID" id="114333938"/>
<sequence length="422" mass="49219">MDSKVKKKQNKTNAIENLEDYSKEELIQKIKTLSAHNFQLKNLLSKSTATASGEKPVKQTKPFDFSRYQFQHIALHFLYLGWNYKGFVVQEDTTDTVEYHLFQALQRTKLIPDRESSNYHRCGRTDKGVSSFGQVISLDLRTNVLKADPYESSSPLNYCKLLNRELPDDIQCVGWSAVDESFSARFDCKSRTYRYYFPRGQLNLERMKIATEKLIGSHDFRNFCKMDVGNGVVEFIRNIEDINIESISQNESDYDMYVITLKGKAFLWHQIRCIMGVLFLIGQGNEVPEVIDELLNVAKNPRKPAYSMASEIPLNLFYCEYDDLDWNYDQEALTQVIEKLNNQWTFQAVKSELIKGMVTSLISLNRKNDEEDSTYKCLSEHLVQGVRCKKYQPLLERQSCHSLEHKIEHFTKRRKLQIENKK</sequence>
<dbReference type="InterPro" id="IPR020097">
    <property type="entry name" value="PsdUridine_synth_TruA_a/b_dom"/>
</dbReference>
<evidence type="ECO:0000256" key="3">
    <source>
        <dbReference type="ARBA" id="ARBA00023235"/>
    </source>
</evidence>
<protein>
    <recommendedName>
        <fullName evidence="4">Pseudouridine synthase I TruA alpha/beta domain-containing protein</fullName>
    </recommendedName>
</protein>
<dbReference type="SUPFAM" id="SSF55120">
    <property type="entry name" value="Pseudouridine synthase"/>
    <property type="match status" value="1"/>
</dbReference>
<evidence type="ECO:0000259" key="4">
    <source>
        <dbReference type="Pfam" id="PF01416"/>
    </source>
</evidence>
<dbReference type="InterPro" id="IPR001406">
    <property type="entry name" value="PsdUridine_synth_TruA"/>
</dbReference>
<dbReference type="InterPro" id="IPR020094">
    <property type="entry name" value="TruA/RsuA/RluB/E/F_N"/>
</dbReference>
<dbReference type="InterPro" id="IPR020103">
    <property type="entry name" value="PsdUridine_synth_cat_dom_sf"/>
</dbReference>
<dbReference type="Gene3D" id="3.30.70.580">
    <property type="entry name" value="Pseudouridine synthase I, catalytic domain, N-terminal subdomain"/>
    <property type="match status" value="1"/>
</dbReference>
<dbReference type="PANTHER" id="PTHR11142">
    <property type="entry name" value="PSEUDOURIDYLATE SYNTHASE"/>
    <property type="match status" value="1"/>
</dbReference>
<dbReference type="InterPro" id="IPR041707">
    <property type="entry name" value="Pus3-like"/>
</dbReference>
<dbReference type="PANTHER" id="PTHR11142:SF5">
    <property type="entry name" value="TRNA PSEUDOURIDINE(38_39) SYNTHASE"/>
    <property type="match status" value="1"/>
</dbReference>
<feature type="domain" description="Pseudouridine synthase I TruA alpha/beta" evidence="4">
    <location>
        <begin position="210"/>
        <end position="322"/>
    </location>
</feature>
<evidence type="ECO:0000313" key="5">
    <source>
        <dbReference type="EnsemblMetazoa" id="XP_028139742.2"/>
    </source>
</evidence>
<dbReference type="Proteomes" id="UP001652700">
    <property type="component" value="Unplaced"/>
</dbReference>
<proteinExistence type="inferred from homology"/>
<accession>A0ABM5IRK9</accession>
<comment type="similarity">
    <text evidence="1">Belongs to the tRNA pseudouridine synthase TruA family.</text>
</comment>
<evidence type="ECO:0000256" key="1">
    <source>
        <dbReference type="ARBA" id="ARBA00009375"/>
    </source>
</evidence>
<dbReference type="NCBIfam" id="TIGR00071">
    <property type="entry name" value="hisT_truA"/>
    <property type="match status" value="1"/>
</dbReference>
<reference evidence="5" key="1">
    <citation type="submission" date="2025-05" db="UniProtKB">
        <authorList>
            <consortium name="EnsemblMetazoa"/>
        </authorList>
    </citation>
    <scope>IDENTIFICATION</scope>
</reference>
<name>A0ABM5IRK9_DIAVI</name>
<organism evidence="5 6">
    <name type="scientific">Diabrotica virgifera virgifera</name>
    <name type="common">western corn rootworm</name>
    <dbReference type="NCBI Taxonomy" id="50390"/>
    <lineage>
        <taxon>Eukaryota</taxon>
        <taxon>Metazoa</taxon>
        <taxon>Ecdysozoa</taxon>
        <taxon>Arthropoda</taxon>
        <taxon>Hexapoda</taxon>
        <taxon>Insecta</taxon>
        <taxon>Pterygota</taxon>
        <taxon>Neoptera</taxon>
        <taxon>Endopterygota</taxon>
        <taxon>Coleoptera</taxon>
        <taxon>Polyphaga</taxon>
        <taxon>Cucujiformia</taxon>
        <taxon>Chrysomeloidea</taxon>
        <taxon>Chrysomelidae</taxon>
        <taxon>Galerucinae</taxon>
        <taxon>Diabroticina</taxon>
        <taxon>Diabroticites</taxon>
        <taxon>Diabrotica</taxon>
    </lineage>
</organism>
<dbReference type="Gene3D" id="3.30.70.660">
    <property type="entry name" value="Pseudouridine synthase I, catalytic domain, C-terminal subdomain"/>
    <property type="match status" value="1"/>
</dbReference>
<dbReference type="EnsemblMetazoa" id="XM_028283941.2">
    <property type="protein sequence ID" value="XP_028139742.2"/>
    <property type="gene ID" value="LOC114333938"/>
</dbReference>
<evidence type="ECO:0000256" key="2">
    <source>
        <dbReference type="ARBA" id="ARBA00022694"/>
    </source>
</evidence>
<keyword evidence="6" id="KW-1185">Reference proteome</keyword>